<dbReference type="InterPro" id="IPR015943">
    <property type="entry name" value="WD40/YVTN_repeat-like_dom_sf"/>
</dbReference>
<evidence type="ECO:0000259" key="3">
    <source>
        <dbReference type="Pfam" id="PF13360"/>
    </source>
</evidence>
<feature type="domain" description="Pyrrolo-quinoline quinone repeat" evidence="3">
    <location>
        <begin position="209"/>
        <end position="334"/>
    </location>
</feature>
<dbReference type="Pfam" id="PF13360">
    <property type="entry name" value="PQQ_2"/>
    <property type="match status" value="2"/>
</dbReference>
<evidence type="ECO:0000256" key="1">
    <source>
        <dbReference type="SAM" id="MobiDB-lite"/>
    </source>
</evidence>
<reference evidence="4" key="1">
    <citation type="submission" date="2021-02" db="EMBL/GenBank/DDBJ databases">
        <authorList>
            <person name="Dougan E. K."/>
            <person name="Rhodes N."/>
            <person name="Thang M."/>
            <person name="Chan C."/>
        </authorList>
    </citation>
    <scope>NUCLEOTIDE SEQUENCE</scope>
</reference>
<dbReference type="InterPro" id="IPR018391">
    <property type="entry name" value="PQQ_b-propeller_rpt"/>
</dbReference>
<feature type="compositionally biased region" description="Low complexity" evidence="1">
    <location>
        <begin position="31"/>
        <end position="44"/>
    </location>
</feature>
<keyword evidence="5" id="KW-1185">Reference proteome</keyword>
<feature type="domain" description="Pyrrolo-quinoline quinone repeat" evidence="3">
    <location>
        <begin position="60"/>
        <end position="182"/>
    </location>
</feature>
<dbReference type="PROSITE" id="PS51257">
    <property type="entry name" value="PROKAR_LIPOPROTEIN"/>
    <property type="match status" value="1"/>
</dbReference>
<dbReference type="AlphaFoldDB" id="A0A812MP65"/>
<dbReference type="InterPro" id="IPR011047">
    <property type="entry name" value="Quinoprotein_ADH-like_sf"/>
</dbReference>
<accession>A0A812MP65</accession>
<dbReference type="PANTHER" id="PTHR34512:SF30">
    <property type="entry name" value="OUTER MEMBRANE PROTEIN ASSEMBLY FACTOR BAMB"/>
    <property type="match status" value="1"/>
</dbReference>
<feature type="chain" id="PRO_5032651566" evidence="2">
    <location>
        <begin position="27"/>
        <end position="379"/>
    </location>
</feature>
<dbReference type="PANTHER" id="PTHR34512">
    <property type="entry name" value="CELL SURFACE PROTEIN"/>
    <property type="match status" value="1"/>
</dbReference>
<comment type="caution">
    <text evidence="4">The sequence shown here is derived from an EMBL/GenBank/DDBJ whole genome shotgun (WGS) entry which is preliminary data.</text>
</comment>
<sequence length="379" mass="40778">MPSGFARRAPMLAILLAATTFVGGCASDGSSASAGSSSSSASDAPDNRPAHRRLGFRLEWKSTPVTARRAKIADVAVYDDVLAVRDSVNTMSVLEISTGVNRWAGEVARPLDVVHGIARTDGGEIAVSTDIELHLYDAKTGTLTQRQEFDFLTSTAPVIIGRYVVLGGENGQLLIHNMDSGYRQHAYDFGGRFDVPPIAIGHFVGAVSRNGNVYVIDPHRGSSIARTRVYAGVSATPDASEDALFVASLDQSLWAFETDSGDTRWRLRTEGKLTSSPVHHDGVVYCVIPKRGLSAIDAYSGDVIWENADVQAPPVVKRGDRLIVWDGAMAHAVQAVSGDIMDSVAMPGVSSMHTNKFNEGDLYTVSVRDTEIRRHRPIN</sequence>
<keyword evidence="2" id="KW-0732">Signal</keyword>
<dbReference type="Proteomes" id="UP000601435">
    <property type="component" value="Unassembled WGS sequence"/>
</dbReference>
<evidence type="ECO:0000313" key="5">
    <source>
        <dbReference type="Proteomes" id="UP000601435"/>
    </source>
</evidence>
<dbReference type="Gene3D" id="2.130.10.10">
    <property type="entry name" value="YVTN repeat-like/Quinoprotein amine dehydrogenase"/>
    <property type="match status" value="2"/>
</dbReference>
<name>A0A812MP65_9DINO</name>
<organism evidence="4 5">
    <name type="scientific">Symbiodinium necroappetens</name>
    <dbReference type="NCBI Taxonomy" id="1628268"/>
    <lineage>
        <taxon>Eukaryota</taxon>
        <taxon>Sar</taxon>
        <taxon>Alveolata</taxon>
        <taxon>Dinophyceae</taxon>
        <taxon>Suessiales</taxon>
        <taxon>Symbiodiniaceae</taxon>
        <taxon>Symbiodinium</taxon>
    </lineage>
</organism>
<evidence type="ECO:0000313" key="4">
    <source>
        <dbReference type="EMBL" id="CAE7262706.1"/>
    </source>
</evidence>
<dbReference type="SMART" id="SM00564">
    <property type="entry name" value="PQQ"/>
    <property type="match status" value="4"/>
</dbReference>
<feature type="region of interest" description="Disordered" evidence="1">
    <location>
        <begin position="31"/>
        <end position="50"/>
    </location>
</feature>
<dbReference type="InterPro" id="IPR002372">
    <property type="entry name" value="PQQ_rpt_dom"/>
</dbReference>
<dbReference type="SUPFAM" id="SSF50998">
    <property type="entry name" value="Quinoprotein alcohol dehydrogenase-like"/>
    <property type="match status" value="2"/>
</dbReference>
<evidence type="ECO:0000256" key="2">
    <source>
        <dbReference type="SAM" id="SignalP"/>
    </source>
</evidence>
<proteinExistence type="predicted"/>
<dbReference type="EMBL" id="CAJNJA010010808">
    <property type="protein sequence ID" value="CAE7262706.1"/>
    <property type="molecule type" value="Genomic_DNA"/>
</dbReference>
<feature type="signal peptide" evidence="2">
    <location>
        <begin position="1"/>
        <end position="26"/>
    </location>
</feature>
<protein>
    <submittedName>
        <fullName evidence="4">AfsK protein</fullName>
    </submittedName>
</protein>
<gene>
    <name evidence="4" type="primary">afsK</name>
    <name evidence="4" type="ORF">SNEC2469_LOCUS6056</name>
</gene>